<accession>A0A0A9F4F2</accession>
<organism evidence="2">
    <name type="scientific">Arundo donax</name>
    <name type="common">Giant reed</name>
    <name type="synonym">Donax arundinaceus</name>
    <dbReference type="NCBI Taxonomy" id="35708"/>
    <lineage>
        <taxon>Eukaryota</taxon>
        <taxon>Viridiplantae</taxon>
        <taxon>Streptophyta</taxon>
        <taxon>Embryophyta</taxon>
        <taxon>Tracheophyta</taxon>
        <taxon>Spermatophyta</taxon>
        <taxon>Magnoliopsida</taxon>
        <taxon>Liliopsida</taxon>
        <taxon>Poales</taxon>
        <taxon>Poaceae</taxon>
        <taxon>PACMAD clade</taxon>
        <taxon>Arundinoideae</taxon>
        <taxon>Arundineae</taxon>
        <taxon>Arundo</taxon>
    </lineage>
</organism>
<sequence length="88" mass="10015">MNKLTPKTDTNQKAPLWAAYPRPLIHPTNAPTSSEPWSPRVHTRYLKGYFRKYVSKSAISFCHQIFLILGIQVVSLNRSTSLKSILSD</sequence>
<name>A0A0A9F4F2_ARUDO</name>
<keyword evidence="1" id="KW-0472">Membrane</keyword>
<dbReference type="EMBL" id="GBRH01190684">
    <property type="protein sequence ID" value="JAE07212.1"/>
    <property type="molecule type" value="Transcribed_RNA"/>
</dbReference>
<evidence type="ECO:0000313" key="2">
    <source>
        <dbReference type="EMBL" id="JAE07212.1"/>
    </source>
</evidence>
<reference evidence="2" key="2">
    <citation type="journal article" date="2015" name="Data Brief">
        <title>Shoot transcriptome of the giant reed, Arundo donax.</title>
        <authorList>
            <person name="Barrero R.A."/>
            <person name="Guerrero F.D."/>
            <person name="Moolhuijzen P."/>
            <person name="Goolsby J.A."/>
            <person name="Tidwell J."/>
            <person name="Bellgard S.E."/>
            <person name="Bellgard M.I."/>
        </authorList>
    </citation>
    <scope>NUCLEOTIDE SEQUENCE</scope>
    <source>
        <tissue evidence="2">Shoot tissue taken approximately 20 cm above the soil surface</tissue>
    </source>
</reference>
<evidence type="ECO:0000256" key="1">
    <source>
        <dbReference type="SAM" id="Phobius"/>
    </source>
</evidence>
<keyword evidence="1" id="KW-0812">Transmembrane</keyword>
<dbReference type="AlphaFoldDB" id="A0A0A9F4F2"/>
<reference evidence="2" key="1">
    <citation type="submission" date="2014-09" db="EMBL/GenBank/DDBJ databases">
        <authorList>
            <person name="Magalhaes I.L.F."/>
            <person name="Oliveira U."/>
            <person name="Santos F.R."/>
            <person name="Vidigal T.H.D.A."/>
            <person name="Brescovit A.D."/>
            <person name="Santos A.J."/>
        </authorList>
    </citation>
    <scope>NUCLEOTIDE SEQUENCE</scope>
    <source>
        <tissue evidence="2">Shoot tissue taken approximately 20 cm above the soil surface</tissue>
    </source>
</reference>
<keyword evidence="1" id="KW-1133">Transmembrane helix</keyword>
<protein>
    <submittedName>
        <fullName evidence="2">Uncharacterized protein</fullName>
    </submittedName>
</protein>
<proteinExistence type="predicted"/>
<feature type="transmembrane region" description="Helical" evidence="1">
    <location>
        <begin position="53"/>
        <end position="74"/>
    </location>
</feature>